<organism evidence="3 4">
    <name type="scientific">Vibrio penaeicida</name>
    <dbReference type="NCBI Taxonomy" id="104609"/>
    <lineage>
        <taxon>Bacteria</taxon>
        <taxon>Pseudomonadati</taxon>
        <taxon>Pseudomonadota</taxon>
        <taxon>Gammaproteobacteria</taxon>
        <taxon>Vibrionales</taxon>
        <taxon>Vibrionaceae</taxon>
        <taxon>Vibrio</taxon>
    </lineage>
</organism>
<evidence type="ECO:0000256" key="2">
    <source>
        <dbReference type="SAM" id="SignalP"/>
    </source>
</evidence>
<dbReference type="Proteomes" id="UP001156690">
    <property type="component" value="Unassembled WGS sequence"/>
</dbReference>
<evidence type="ECO:0000256" key="1">
    <source>
        <dbReference type="SAM" id="MobiDB-lite"/>
    </source>
</evidence>
<reference evidence="4" key="1">
    <citation type="journal article" date="2019" name="Int. J. Syst. Evol. Microbiol.">
        <title>The Global Catalogue of Microorganisms (GCM) 10K type strain sequencing project: providing services to taxonomists for standard genome sequencing and annotation.</title>
        <authorList>
            <consortium name="The Broad Institute Genomics Platform"/>
            <consortium name="The Broad Institute Genome Sequencing Center for Infectious Disease"/>
            <person name="Wu L."/>
            <person name="Ma J."/>
        </authorList>
    </citation>
    <scope>NUCLEOTIDE SEQUENCE [LARGE SCALE GENOMIC DNA]</scope>
    <source>
        <strain evidence="4">NBRC 15640</strain>
    </source>
</reference>
<keyword evidence="2" id="KW-0732">Signal</keyword>
<dbReference type="EMBL" id="BSNX01000032">
    <property type="protein sequence ID" value="GLQ73531.1"/>
    <property type="molecule type" value="Genomic_DNA"/>
</dbReference>
<protein>
    <submittedName>
        <fullName evidence="3">Uncharacterized protein</fullName>
    </submittedName>
</protein>
<accession>A0AAV5NU55</accession>
<feature type="chain" id="PRO_5043551562" evidence="2">
    <location>
        <begin position="24"/>
        <end position="115"/>
    </location>
</feature>
<name>A0AAV5NU55_9VIBR</name>
<gene>
    <name evidence="3" type="ORF">GCM10007932_28910</name>
</gene>
<proteinExistence type="predicted"/>
<evidence type="ECO:0000313" key="4">
    <source>
        <dbReference type="Proteomes" id="UP001156690"/>
    </source>
</evidence>
<evidence type="ECO:0000313" key="3">
    <source>
        <dbReference type="EMBL" id="GLQ73531.1"/>
    </source>
</evidence>
<feature type="signal peptide" evidence="2">
    <location>
        <begin position="1"/>
        <end position="23"/>
    </location>
</feature>
<dbReference type="AlphaFoldDB" id="A0AAV5NU55"/>
<keyword evidence="4" id="KW-1185">Reference proteome</keyword>
<dbReference type="RefSeq" id="WP_126606052.1">
    <property type="nucleotide sequence ID" value="NZ_AP025144.1"/>
</dbReference>
<sequence>MNRKFFAVSLLMLSSQISSLAHANSILYDSCDRNSHAYSSTNCNEDSKKESGFEYEGSIWESDESDEPLITFMDRGRSPTDSDWKAMDIEDKVLNEQRNDCARRDANDCIIYEND</sequence>
<comment type="caution">
    <text evidence="3">The sequence shown here is derived from an EMBL/GenBank/DDBJ whole genome shotgun (WGS) entry which is preliminary data.</text>
</comment>
<feature type="region of interest" description="Disordered" evidence="1">
    <location>
        <begin position="37"/>
        <end position="61"/>
    </location>
</feature>